<dbReference type="InterPro" id="IPR039424">
    <property type="entry name" value="SBP_5"/>
</dbReference>
<evidence type="ECO:0000313" key="7">
    <source>
        <dbReference type="Proteomes" id="UP000226525"/>
    </source>
</evidence>
<dbReference type="SUPFAM" id="SSF53850">
    <property type="entry name" value="Periplasmic binding protein-like II"/>
    <property type="match status" value="1"/>
</dbReference>
<dbReference type="PANTHER" id="PTHR30290:SF9">
    <property type="entry name" value="OLIGOPEPTIDE-BINDING PROTEIN APPA"/>
    <property type="match status" value="1"/>
</dbReference>
<evidence type="ECO:0000256" key="4">
    <source>
        <dbReference type="SAM" id="Phobius"/>
    </source>
</evidence>
<gene>
    <name evidence="6" type="ORF">CMN54_05920</name>
</gene>
<dbReference type="InterPro" id="IPR000914">
    <property type="entry name" value="SBP_5_dom"/>
</dbReference>
<dbReference type="Gene3D" id="3.10.105.10">
    <property type="entry name" value="Dipeptide-binding Protein, Domain 3"/>
    <property type="match status" value="1"/>
</dbReference>
<evidence type="ECO:0000259" key="5">
    <source>
        <dbReference type="Pfam" id="PF00496"/>
    </source>
</evidence>
<evidence type="ECO:0000256" key="1">
    <source>
        <dbReference type="ARBA" id="ARBA00005695"/>
    </source>
</evidence>
<dbReference type="PIRSF" id="PIRSF002741">
    <property type="entry name" value="MppA"/>
    <property type="match status" value="1"/>
</dbReference>
<dbReference type="Pfam" id="PF00496">
    <property type="entry name" value="SBP_bac_5"/>
    <property type="match status" value="1"/>
</dbReference>
<dbReference type="AlphaFoldDB" id="A0A2D6YIH2"/>
<dbReference type="GO" id="GO:0042597">
    <property type="term" value="C:periplasmic space"/>
    <property type="evidence" value="ECO:0007669"/>
    <property type="project" value="UniProtKB-ARBA"/>
</dbReference>
<feature type="transmembrane region" description="Helical" evidence="4">
    <location>
        <begin position="20"/>
        <end position="40"/>
    </location>
</feature>
<keyword evidence="4" id="KW-1133">Transmembrane helix</keyword>
<keyword evidence="2" id="KW-0813">Transport</keyword>
<accession>A0A2D6YIH2</accession>
<dbReference type="Proteomes" id="UP000226525">
    <property type="component" value="Unassembled WGS sequence"/>
</dbReference>
<keyword evidence="4" id="KW-0812">Transmembrane</keyword>
<keyword evidence="4" id="KW-0472">Membrane</keyword>
<comment type="similarity">
    <text evidence="1">Belongs to the bacterial solute-binding protein 5 family.</text>
</comment>
<feature type="domain" description="Solute-binding protein family 5" evidence="5">
    <location>
        <begin position="94"/>
        <end position="458"/>
    </location>
</feature>
<dbReference type="PANTHER" id="PTHR30290">
    <property type="entry name" value="PERIPLASMIC BINDING COMPONENT OF ABC TRANSPORTER"/>
    <property type="match status" value="1"/>
</dbReference>
<dbReference type="GO" id="GO:0015833">
    <property type="term" value="P:peptide transport"/>
    <property type="evidence" value="ECO:0007669"/>
    <property type="project" value="TreeGrafter"/>
</dbReference>
<sequence>MIAHFYLYLISGTIKPSNLFISFFKHLPYLTGIFLLFFLFGRTVETKADDQLRWLLPSKIRNLDPHAYQNFEEEILLYQIYEKLFSQDEDLIPNPNLIERLKQLSPTRWEFTLRENVRFHSGSLLKAEDVVFSLNRAMGIGSSVRPHTTSFGSIASIDDFRFQIILDKPNPLLLVQLAQINIVSKSWIVERSLTEIDTSSENHFFETNGTGPFKLNQMEGKTLKLFKNMSWWKSSESLVEIIEILQEPKVVRQREMLEDNLVDFLVPVSTQQVDLLSQNEKIIMHERPSLRTIFLGFKISSGTHKSVLLNPFESIEARRFVKSSLQLEELLSRVYSRQGILSEHIVPPDAHGGPTYQNPNKINLLGSSIQNRKHSLELKTSKLNLDCPNDRYENVKLLCSEIQRQLEKSGVPIKLNLRSSDEHFEDLRQGKSNLFLMGWGLPTYDSHYMLNYLYRSGSSWNFTGYSNPLVDQLIGAIDQEWRPSLREKMLNLTWAILDKELLYFPLIHPNFIWATRNNWSIPVRPDGIPLLYKAQNDPES</sequence>
<reference evidence="7" key="1">
    <citation type="submission" date="2017-09" db="EMBL/GenBank/DDBJ databases">
        <title>The Reconstruction of 2,631 Draft Metagenome-Assembled Genomes from the Global Oceans.</title>
        <authorList>
            <person name="Tully B.J."/>
            <person name="Graham E.D."/>
            <person name="Heidelberg J.F."/>
        </authorList>
    </citation>
    <scope>NUCLEOTIDE SEQUENCE [LARGE SCALE GENOMIC DNA]</scope>
</reference>
<keyword evidence="3" id="KW-0732">Signal</keyword>
<dbReference type="EMBL" id="NZEX01000065">
    <property type="protein sequence ID" value="MAH62971.1"/>
    <property type="molecule type" value="Genomic_DNA"/>
</dbReference>
<comment type="caution">
    <text evidence="6">The sequence shown here is derived from an EMBL/GenBank/DDBJ whole genome shotgun (WGS) entry which is preliminary data.</text>
</comment>
<protein>
    <recommendedName>
        <fullName evidence="5">Solute-binding protein family 5 domain-containing protein</fullName>
    </recommendedName>
</protein>
<dbReference type="GO" id="GO:1904680">
    <property type="term" value="F:peptide transmembrane transporter activity"/>
    <property type="evidence" value="ECO:0007669"/>
    <property type="project" value="TreeGrafter"/>
</dbReference>
<dbReference type="Gene3D" id="3.40.190.10">
    <property type="entry name" value="Periplasmic binding protein-like II"/>
    <property type="match status" value="1"/>
</dbReference>
<evidence type="ECO:0000256" key="3">
    <source>
        <dbReference type="ARBA" id="ARBA00022729"/>
    </source>
</evidence>
<proteinExistence type="inferred from homology"/>
<dbReference type="GO" id="GO:0043190">
    <property type="term" value="C:ATP-binding cassette (ABC) transporter complex"/>
    <property type="evidence" value="ECO:0007669"/>
    <property type="project" value="InterPro"/>
</dbReference>
<evidence type="ECO:0000313" key="6">
    <source>
        <dbReference type="EMBL" id="MAH62971.1"/>
    </source>
</evidence>
<name>A0A2D6YIH2_9DELT</name>
<evidence type="ECO:0000256" key="2">
    <source>
        <dbReference type="ARBA" id="ARBA00022448"/>
    </source>
</evidence>
<dbReference type="InterPro" id="IPR030678">
    <property type="entry name" value="Peptide/Ni-bd"/>
</dbReference>
<organism evidence="6 7">
    <name type="scientific">SAR324 cluster bacterium</name>
    <dbReference type="NCBI Taxonomy" id="2024889"/>
    <lineage>
        <taxon>Bacteria</taxon>
        <taxon>Deltaproteobacteria</taxon>
        <taxon>SAR324 cluster</taxon>
    </lineage>
</organism>